<dbReference type="EMBL" id="GBEZ01019104">
    <property type="protein sequence ID" value="JAC67403.1"/>
    <property type="molecule type" value="Transcribed_RNA"/>
</dbReference>
<protein>
    <submittedName>
        <fullName evidence="1">Uncharacterized protein</fullName>
    </submittedName>
</protein>
<organism evidence="1">
    <name type="scientific">Tetraselmis sp. GSL018</name>
    <dbReference type="NCBI Taxonomy" id="582737"/>
    <lineage>
        <taxon>Eukaryota</taxon>
        <taxon>Viridiplantae</taxon>
        <taxon>Chlorophyta</taxon>
        <taxon>core chlorophytes</taxon>
        <taxon>Chlorodendrophyceae</taxon>
        <taxon>Chlorodendrales</taxon>
        <taxon>Chlorodendraceae</taxon>
        <taxon>Tetraselmis</taxon>
    </lineage>
</organism>
<proteinExistence type="predicted"/>
<reference evidence="1" key="1">
    <citation type="submission" date="2014-05" db="EMBL/GenBank/DDBJ databases">
        <title>The transcriptome of the halophilic microalga Tetraselmis sp. GSL018 isolated from the Great Salt Lake, Utah.</title>
        <authorList>
            <person name="Jinkerson R.E."/>
            <person name="D'Adamo S."/>
            <person name="Posewitz M.C."/>
        </authorList>
    </citation>
    <scope>NUCLEOTIDE SEQUENCE</scope>
    <source>
        <strain evidence="1">GSL018</strain>
    </source>
</reference>
<feature type="non-terminal residue" evidence="1">
    <location>
        <position position="1"/>
    </location>
</feature>
<name>A0A061R5X7_9CHLO</name>
<accession>A0A061R5X7</accession>
<dbReference type="AlphaFoldDB" id="A0A061R5X7"/>
<sequence>FPSGFWDIVKALVCEVPYAQALEESFSEFSVLDKMNKVKETPKT</sequence>
<evidence type="ECO:0000313" key="1">
    <source>
        <dbReference type="EMBL" id="JAC67403.1"/>
    </source>
</evidence>
<gene>
    <name evidence="1" type="ORF">TSPGSL018_11268</name>
</gene>